<dbReference type="Proteomes" id="UP000008634">
    <property type="component" value="Chromosome"/>
</dbReference>
<dbReference type="PROSITE" id="PS51257">
    <property type="entry name" value="PROKAR_LIPOPROTEIN"/>
    <property type="match status" value="1"/>
</dbReference>
<evidence type="ECO:0000313" key="2">
    <source>
        <dbReference type="EMBL" id="ADV47613.1"/>
    </source>
</evidence>
<evidence type="ECO:0000256" key="1">
    <source>
        <dbReference type="SAM" id="SignalP"/>
    </source>
</evidence>
<gene>
    <name evidence="2" type="ordered locus">Celal_0267</name>
</gene>
<dbReference type="AlphaFoldDB" id="E6X8M6"/>
<dbReference type="STRING" id="688270.Celal_0267"/>
<dbReference type="RefSeq" id="WP_013549108.1">
    <property type="nucleotide sequence ID" value="NC_014934.1"/>
</dbReference>
<feature type="chain" id="PRO_5003215051" description="Lipocalin-like domain-containing protein" evidence="1">
    <location>
        <begin position="25"/>
        <end position="141"/>
    </location>
</feature>
<keyword evidence="1" id="KW-0732">Signal</keyword>
<accession>E6X8M6</accession>
<name>E6X8M6_CELAD</name>
<evidence type="ECO:0008006" key="4">
    <source>
        <dbReference type="Google" id="ProtNLM"/>
    </source>
</evidence>
<organism evidence="2 3">
    <name type="scientific">Cellulophaga algicola (strain DSM 14237 / IC166 / ACAM 630)</name>
    <dbReference type="NCBI Taxonomy" id="688270"/>
    <lineage>
        <taxon>Bacteria</taxon>
        <taxon>Pseudomonadati</taxon>
        <taxon>Bacteroidota</taxon>
        <taxon>Flavobacteriia</taxon>
        <taxon>Flavobacteriales</taxon>
        <taxon>Flavobacteriaceae</taxon>
        <taxon>Cellulophaga</taxon>
    </lineage>
</organism>
<dbReference type="HOGENOM" id="CLU_1821914_0_0_10"/>
<dbReference type="OrthoDB" id="1162046at2"/>
<evidence type="ECO:0000313" key="3">
    <source>
        <dbReference type="Proteomes" id="UP000008634"/>
    </source>
</evidence>
<proteinExistence type="predicted"/>
<reference evidence="2 3" key="1">
    <citation type="journal article" date="2010" name="Stand. Genomic Sci.">
        <title>Complete genome sequence of Cellulophaga algicola type strain (IC166).</title>
        <authorList>
            <person name="Abt B."/>
            <person name="Lu M."/>
            <person name="Misra M."/>
            <person name="Han C."/>
            <person name="Nolan M."/>
            <person name="Lucas S."/>
            <person name="Hammon N."/>
            <person name="Deshpande S."/>
            <person name="Cheng J.F."/>
            <person name="Tapia R."/>
            <person name="Goodwin L."/>
            <person name="Pitluck S."/>
            <person name="Liolios K."/>
            <person name="Pagani I."/>
            <person name="Ivanova N."/>
            <person name="Mavromatis K."/>
            <person name="Ovchinikova G."/>
            <person name="Pati A."/>
            <person name="Chen A."/>
            <person name="Palaniappan K."/>
            <person name="Land M."/>
            <person name="Hauser L."/>
            <person name="Chang Y.J."/>
            <person name="Jeffries C.D."/>
            <person name="Detter J.C."/>
            <person name="Brambilla E."/>
            <person name="Rohde M."/>
            <person name="Tindall B.J."/>
            <person name="Goker M."/>
            <person name="Woyke T."/>
            <person name="Bristow J."/>
            <person name="Eisen J.A."/>
            <person name="Markowitz V."/>
            <person name="Hugenholtz P."/>
            <person name="Kyrpides N.C."/>
            <person name="Klenk H.P."/>
            <person name="Lapidus A."/>
        </authorList>
    </citation>
    <scope>NUCLEOTIDE SEQUENCE [LARGE SCALE GENOMIC DNA]</scope>
    <source>
        <strain evidence="3">DSM 14237 / IC166 / ACAM 630</strain>
    </source>
</reference>
<feature type="signal peptide" evidence="1">
    <location>
        <begin position="1"/>
        <end position="24"/>
    </location>
</feature>
<sequence length="141" mass="15967">MINSKCIVLLFSLFLLTSCGVSNKSSVKNKKWLEGKWTGIGYQTDLQEASQWTIALDIEKGNYNISYPSLYCAGKWKLTKYSEDQATFTELIENNTTTCIKNGTIILTKIDETRILYSYFYNDGINNDGKKAAAFSTLEKQ</sequence>
<dbReference type="KEGG" id="cao:Celal_0267"/>
<dbReference type="EMBL" id="CP002453">
    <property type="protein sequence ID" value="ADV47613.1"/>
    <property type="molecule type" value="Genomic_DNA"/>
</dbReference>
<keyword evidence="3" id="KW-1185">Reference proteome</keyword>
<protein>
    <recommendedName>
        <fullName evidence="4">Lipocalin-like domain-containing protein</fullName>
    </recommendedName>
</protein>
<dbReference type="eggNOG" id="ENOG5034A8I">
    <property type="taxonomic scope" value="Bacteria"/>
</dbReference>